<feature type="region of interest" description="Disordered" evidence="2">
    <location>
        <begin position="312"/>
        <end position="332"/>
    </location>
</feature>
<dbReference type="OrthoDB" id="4225994at2759"/>
<evidence type="ECO:0000256" key="2">
    <source>
        <dbReference type="SAM" id="MobiDB-lite"/>
    </source>
</evidence>
<feature type="coiled-coil region" evidence="1">
    <location>
        <begin position="356"/>
        <end position="418"/>
    </location>
</feature>
<feature type="compositionally biased region" description="Basic and acidic residues" evidence="2">
    <location>
        <begin position="145"/>
        <end position="156"/>
    </location>
</feature>
<evidence type="ECO:0000313" key="4">
    <source>
        <dbReference type="Proteomes" id="UP000053958"/>
    </source>
</evidence>
<feature type="compositionally biased region" description="Low complexity" evidence="2">
    <location>
        <begin position="420"/>
        <end position="465"/>
    </location>
</feature>
<feature type="region of interest" description="Disordered" evidence="2">
    <location>
        <begin position="70"/>
        <end position="196"/>
    </location>
</feature>
<dbReference type="RefSeq" id="XP_013331351.1">
    <property type="nucleotide sequence ID" value="XM_013475897.1"/>
</dbReference>
<accession>A0A0F4Z2K1</accession>
<name>A0A0F4Z2K1_RASE3</name>
<evidence type="ECO:0000313" key="3">
    <source>
        <dbReference type="EMBL" id="KKA24739.1"/>
    </source>
</evidence>
<feature type="compositionally biased region" description="Basic residues" evidence="2">
    <location>
        <begin position="489"/>
        <end position="498"/>
    </location>
</feature>
<reference evidence="3 4" key="1">
    <citation type="submission" date="2015-04" db="EMBL/GenBank/DDBJ databases">
        <authorList>
            <person name="Heijne W.H."/>
            <person name="Fedorova N.D."/>
            <person name="Nierman W.C."/>
            <person name="Vollebregt A.W."/>
            <person name="Zhao Z."/>
            <person name="Wu L."/>
            <person name="Kumar M."/>
            <person name="Stam H."/>
            <person name="van den Berg M.A."/>
            <person name="Pel H.J."/>
        </authorList>
    </citation>
    <scope>NUCLEOTIDE SEQUENCE [LARGE SCALE GENOMIC DNA]</scope>
    <source>
        <strain evidence="3 4">CBS 393.64</strain>
    </source>
</reference>
<feature type="region of interest" description="Disordered" evidence="2">
    <location>
        <begin position="244"/>
        <end position="271"/>
    </location>
</feature>
<sequence length="512" mass="57024">MSLFSPKSPKLKSGFRNIGSNMGIKSFEQLSAMFGHNNSADGNSKTNVSLHKSKVSICYESENIVLSSAPASQNTIPAGPIMSPELDRGRFQSSEQSESGTVRALPDAKSPPSKEFCVELPGSFSFENPNDTDPPRSSTPLSPSQKKEDEASEDPRLSLISGYAREPPVLTVSDFGNMLRRDQSPDRDGREGDTYVSQRTDMLKGLQLNFNELKIDDPHGWRPWFNSPGDLQTIREEKQAQLTLVSRETQETVKAGQDSGSATKEKEKEKSDFLQPYDPRICMRKNGYSLQNFQNFHSQMNQEIQHASHDDSCRANHHHSHEPCYSPPKGRRPSTFSHMSDCSCHRNETAALHFRIVELEYHNATLESKLRQYRDEIKLFKKDVKGYKKDEKRYLRALQEKDTEIAALNEKIAQLVGQLSSSNSNSGSLPSPSPITRTITSTSKSTTTQTPGAPTQTATAATTVTSDDLKNKELPLPIPSPSAVDSKIKARRRQRSSRTSREEGSSTVKQKS</sequence>
<keyword evidence="1" id="KW-0175">Coiled coil</keyword>
<proteinExistence type="predicted"/>
<dbReference type="EMBL" id="LASV01000049">
    <property type="protein sequence ID" value="KKA24739.1"/>
    <property type="molecule type" value="Genomic_DNA"/>
</dbReference>
<organism evidence="3 4">
    <name type="scientific">Rasamsonia emersonii (strain ATCC 16479 / CBS 393.64 / IMI 116815)</name>
    <dbReference type="NCBI Taxonomy" id="1408163"/>
    <lineage>
        <taxon>Eukaryota</taxon>
        <taxon>Fungi</taxon>
        <taxon>Dikarya</taxon>
        <taxon>Ascomycota</taxon>
        <taxon>Pezizomycotina</taxon>
        <taxon>Eurotiomycetes</taxon>
        <taxon>Eurotiomycetidae</taxon>
        <taxon>Eurotiales</taxon>
        <taxon>Trichocomaceae</taxon>
        <taxon>Rasamsonia</taxon>
    </lineage>
</organism>
<feature type="region of interest" description="Disordered" evidence="2">
    <location>
        <begin position="420"/>
        <end position="512"/>
    </location>
</feature>
<protein>
    <submittedName>
        <fullName evidence="3">Uncharacterized protein</fullName>
    </submittedName>
</protein>
<feature type="compositionally biased region" description="Basic and acidic residues" evidence="2">
    <location>
        <begin position="179"/>
        <end position="193"/>
    </location>
</feature>
<dbReference type="Proteomes" id="UP000053958">
    <property type="component" value="Unassembled WGS sequence"/>
</dbReference>
<dbReference type="AlphaFoldDB" id="A0A0F4Z2K1"/>
<evidence type="ECO:0000256" key="1">
    <source>
        <dbReference type="SAM" id="Coils"/>
    </source>
</evidence>
<keyword evidence="4" id="KW-1185">Reference proteome</keyword>
<feature type="compositionally biased region" description="Polar residues" evidence="2">
    <location>
        <begin position="125"/>
        <end position="144"/>
    </location>
</feature>
<dbReference type="GeneID" id="25313555"/>
<feature type="compositionally biased region" description="Polar residues" evidence="2">
    <location>
        <begin position="91"/>
        <end position="100"/>
    </location>
</feature>
<comment type="caution">
    <text evidence="3">The sequence shown here is derived from an EMBL/GenBank/DDBJ whole genome shotgun (WGS) entry which is preliminary data.</text>
</comment>
<gene>
    <name evidence="3" type="ORF">T310_1204</name>
</gene>